<name>D0BLY4_9LACT</name>
<gene>
    <name evidence="2" type="ORF">HMPREF0446_00987</name>
</gene>
<protein>
    <submittedName>
        <fullName evidence="2">Uncharacterized protein</fullName>
    </submittedName>
</protein>
<evidence type="ECO:0000313" key="2">
    <source>
        <dbReference type="EMBL" id="EEW92999.1"/>
    </source>
</evidence>
<accession>D0BLY4</accession>
<evidence type="ECO:0000313" key="3">
    <source>
        <dbReference type="Proteomes" id="UP000002939"/>
    </source>
</evidence>
<evidence type="ECO:0000256" key="1">
    <source>
        <dbReference type="SAM" id="Phobius"/>
    </source>
</evidence>
<dbReference type="EMBL" id="ACRF02000016">
    <property type="protein sequence ID" value="EEW92999.1"/>
    <property type="molecule type" value="Genomic_DNA"/>
</dbReference>
<keyword evidence="3" id="KW-1185">Reference proteome</keyword>
<sequence>MTEVRESYKMKKIVKNLFWFYVVVLTMLMVKVFVVGESVVDYITGEKFVLFIPILLGVISEEV</sequence>
<keyword evidence="1" id="KW-0812">Transmembrane</keyword>
<feature type="transmembrane region" description="Helical" evidence="1">
    <location>
        <begin position="17"/>
        <end position="36"/>
    </location>
</feature>
<keyword evidence="1" id="KW-1133">Transmembrane helix</keyword>
<proteinExistence type="predicted"/>
<comment type="caution">
    <text evidence="2">The sequence shown here is derived from an EMBL/GenBank/DDBJ whole genome shotgun (WGS) entry which is preliminary data.</text>
</comment>
<dbReference type="HOGENOM" id="CLU_2879561_0_0_9"/>
<dbReference type="RefSeq" id="WP_006703263.1">
    <property type="nucleotide sequence ID" value="NZ_KI391971.1"/>
</dbReference>
<dbReference type="AlphaFoldDB" id="D0BLY4"/>
<reference evidence="2" key="2">
    <citation type="submission" date="2011-10" db="EMBL/GenBank/DDBJ databases">
        <title>The Genome Sequence of Granulicatella elegans ATCC 700633.</title>
        <authorList>
            <consortium name="The Broad Institute Genome Sequencing Platform"/>
            <consortium name="The Broad Institute Genome Sequencing Center for Infectious Disease"/>
            <person name="Earl A."/>
            <person name="Ward D."/>
            <person name="Feldgarden M."/>
            <person name="Gevers D."/>
            <person name="Sibley C.D."/>
            <person name="Field T.R."/>
            <person name="Grinwis M."/>
            <person name="Eshaghurshan C.S."/>
            <person name="Surette M.G."/>
            <person name="Young S.K."/>
            <person name="Zeng Q."/>
            <person name="Gargeya S."/>
            <person name="Fitzgerald M."/>
            <person name="Haas B."/>
            <person name="Abouelleil A."/>
            <person name="Alvarado L."/>
            <person name="Arachchi H.M."/>
            <person name="Berlin A."/>
            <person name="Brown A."/>
            <person name="Chapman S.B."/>
            <person name="Chen Z."/>
            <person name="Dunbar C."/>
            <person name="Freedman E."/>
            <person name="Gearin G."/>
            <person name="Goldberg J."/>
            <person name="Griggs A."/>
            <person name="Gujja S."/>
            <person name="Heiman D."/>
            <person name="Howarth C."/>
            <person name="Larson L."/>
            <person name="Lui A."/>
            <person name="MacDonald P.J.P."/>
            <person name="Montmayeur A."/>
            <person name="Murphy C."/>
            <person name="Neiman D."/>
            <person name="Pearson M."/>
            <person name="Priest M."/>
            <person name="Roberts A."/>
            <person name="Saif S."/>
            <person name="Shea T."/>
            <person name="Shenoy N."/>
            <person name="Sisk P."/>
            <person name="Stolte C."/>
            <person name="Sykes S."/>
            <person name="Wortman J."/>
            <person name="Nusbaum C."/>
            <person name="Birren B."/>
        </authorList>
    </citation>
    <scope>NUCLEOTIDE SEQUENCE [LARGE SCALE GENOMIC DNA]</scope>
    <source>
        <strain evidence="2">ATCC 700633</strain>
    </source>
</reference>
<keyword evidence="1" id="KW-0472">Membrane</keyword>
<dbReference type="STRING" id="626369.HMPREF0446_00987"/>
<reference evidence="2" key="1">
    <citation type="submission" date="2009-09" db="EMBL/GenBank/DDBJ databases">
        <authorList>
            <consortium name="The Broad Institute Genome Sequencing Platform"/>
            <person name="Ward D."/>
            <person name="Feldgarden M."/>
            <person name="Earl A."/>
            <person name="Young S.K."/>
            <person name="Zeng Q."/>
            <person name="Koehrsen M."/>
            <person name="Alvarado L."/>
            <person name="Berlin A."/>
            <person name="Bochicchio J."/>
            <person name="Borenstein D."/>
            <person name="Chapman S.B."/>
            <person name="Chen Z."/>
            <person name="Engels R."/>
            <person name="Freedman E."/>
            <person name="Gellesch M."/>
            <person name="Goldberg J."/>
            <person name="Griggs A."/>
            <person name="Gujja S."/>
            <person name="Heilman E."/>
            <person name="Heiman D."/>
            <person name="Hepburn T."/>
            <person name="Howarth C."/>
            <person name="Jen D."/>
            <person name="Larson L."/>
            <person name="Lewis B."/>
            <person name="Mehta T."/>
            <person name="Park D."/>
            <person name="Pearson M."/>
            <person name="Roberts A."/>
            <person name="Saif S."/>
            <person name="Shea T."/>
            <person name="Shenoy N."/>
            <person name="Sisk P."/>
            <person name="Stolte C."/>
            <person name="Sykes S."/>
            <person name="Thomson T."/>
            <person name="Walk T."/>
            <person name="White J."/>
            <person name="Yandava C."/>
            <person name="Sibley C.D."/>
            <person name="Field T.R."/>
            <person name="Grinwis M."/>
            <person name="Eshaghurshan C.S."/>
            <person name="Surette M.G."/>
            <person name="Haas B."/>
            <person name="Nusbaum C."/>
            <person name="Birren B."/>
        </authorList>
    </citation>
    <scope>NUCLEOTIDE SEQUENCE [LARGE SCALE GENOMIC DNA]</scope>
    <source>
        <strain evidence="2">ATCC 700633</strain>
    </source>
</reference>
<organism evidence="2 3">
    <name type="scientific">Granulicatella elegans ATCC 700633</name>
    <dbReference type="NCBI Taxonomy" id="626369"/>
    <lineage>
        <taxon>Bacteria</taxon>
        <taxon>Bacillati</taxon>
        <taxon>Bacillota</taxon>
        <taxon>Bacilli</taxon>
        <taxon>Lactobacillales</taxon>
        <taxon>Carnobacteriaceae</taxon>
        <taxon>Granulicatella</taxon>
    </lineage>
</organism>
<dbReference type="Proteomes" id="UP000002939">
    <property type="component" value="Unassembled WGS sequence"/>
</dbReference>